<proteinExistence type="inferred from homology"/>
<dbReference type="InterPro" id="IPR007453">
    <property type="entry name" value="DsrC/TusE"/>
</dbReference>
<dbReference type="InterPro" id="IPR025526">
    <property type="entry name" value="DsrC-like_dom_sf"/>
</dbReference>
<dbReference type="InterPro" id="IPR042072">
    <property type="entry name" value="DsrC-like_C"/>
</dbReference>
<accession>A0A0T5YTJ9</accession>
<evidence type="ECO:0000256" key="2">
    <source>
        <dbReference type="ARBA" id="ARBA00005718"/>
    </source>
</evidence>
<evidence type="ECO:0000256" key="1">
    <source>
        <dbReference type="ARBA" id="ARBA00004496"/>
    </source>
</evidence>
<dbReference type="InterPro" id="IPR043163">
    <property type="entry name" value="DsrC-like_N"/>
</dbReference>
<evidence type="ECO:0000256" key="3">
    <source>
        <dbReference type="ARBA" id="ARBA00022490"/>
    </source>
</evidence>
<dbReference type="GO" id="GO:0002143">
    <property type="term" value="P:tRNA wobble position uridine thiolation"/>
    <property type="evidence" value="ECO:0007669"/>
    <property type="project" value="TreeGrafter"/>
</dbReference>
<reference evidence="6 7" key="1">
    <citation type="submission" date="2015-11" db="EMBL/GenBank/DDBJ databases">
        <title>The genome of Candidatus Endoriftia persephone in Ridgeia piscesae and population structure of the North Eastern Pacific vestimentiferan symbionts.</title>
        <authorList>
            <person name="Perez M."/>
            <person name="Juniper K.S."/>
        </authorList>
    </citation>
    <scope>NUCLEOTIDE SEQUENCE [LARGE SCALE GENOMIC DNA]</scope>
    <source>
        <strain evidence="5">Ind10</strain>
        <strain evidence="4">Ind11</strain>
    </source>
</reference>
<dbReference type="RefSeq" id="WP_006475103.1">
    <property type="nucleotide sequence ID" value="NZ_KQ556868.1"/>
</dbReference>
<evidence type="ECO:0000313" key="4">
    <source>
        <dbReference type="EMBL" id="KRT53852.1"/>
    </source>
</evidence>
<comment type="subcellular location">
    <subcellularLocation>
        <location evidence="1">Cytoplasm</location>
    </subcellularLocation>
</comment>
<evidence type="ECO:0000313" key="5">
    <source>
        <dbReference type="EMBL" id="KRT57569.1"/>
    </source>
</evidence>
<keyword evidence="3" id="KW-0963">Cytoplasm</keyword>
<dbReference type="EMBL" id="LMXI01000520">
    <property type="protein sequence ID" value="KRT57569.1"/>
    <property type="molecule type" value="Genomic_DNA"/>
</dbReference>
<comment type="caution">
    <text evidence="4">The sequence shown here is derived from an EMBL/GenBank/DDBJ whole genome shotgun (WGS) entry which is preliminary data.</text>
</comment>
<dbReference type="Gene3D" id="3.30.1420.10">
    <property type="match status" value="1"/>
</dbReference>
<sequence length="129" mass="14808">MRLEEMERQQALSGLRNPSVLTIDGHVIATDKDGYLLDHNDWSPLIAETLAQRDGVTLEEDHWILIDFLHRFYAEFEIAPEMPVLARNLCKDKNDCRWSKKYINGLFPEGARSVCRYAGLPMPVGRGCF</sequence>
<dbReference type="SUPFAM" id="SSF69721">
    <property type="entry name" value="DsrC, the gamma subunit of dissimilatory sulfite reductase"/>
    <property type="match status" value="1"/>
</dbReference>
<dbReference type="Proteomes" id="UP000051634">
    <property type="component" value="Unassembled WGS sequence"/>
</dbReference>
<dbReference type="OrthoDB" id="9786347at2"/>
<dbReference type="PANTHER" id="PTHR37010">
    <property type="entry name" value="SULFURTRANSFERASE TUSE"/>
    <property type="match status" value="1"/>
</dbReference>
<dbReference type="GO" id="GO:0005737">
    <property type="term" value="C:cytoplasm"/>
    <property type="evidence" value="ECO:0007669"/>
    <property type="project" value="UniProtKB-SubCell"/>
</dbReference>
<dbReference type="GO" id="GO:0097163">
    <property type="term" value="F:sulfur carrier activity"/>
    <property type="evidence" value="ECO:0007669"/>
    <property type="project" value="TreeGrafter"/>
</dbReference>
<dbReference type="PANTHER" id="PTHR37010:SF1">
    <property type="entry name" value="SULFURTRANSFERASE TUSE"/>
    <property type="match status" value="1"/>
</dbReference>
<dbReference type="Gene3D" id="1.10.10.370">
    <property type="entry name" value="DsrC-like protein, C-terminal domain"/>
    <property type="match status" value="1"/>
</dbReference>
<dbReference type="STRING" id="54398.Ga0074115_101187"/>
<gene>
    <name evidence="4" type="ORF">Ga0074115_101187</name>
    <name evidence="5" type="ORF">Ga0076813_11749</name>
</gene>
<dbReference type="Proteomes" id="UP000051276">
    <property type="component" value="Unassembled WGS sequence"/>
</dbReference>
<dbReference type="AlphaFoldDB" id="A0A0T5YTJ9"/>
<dbReference type="PIRSF" id="PIRSF006223">
    <property type="entry name" value="DsrC_TusE"/>
    <property type="match status" value="1"/>
</dbReference>
<dbReference type="NCBIfam" id="TIGR03342">
    <property type="entry name" value="dsrC_tusE_dsvC"/>
    <property type="match status" value="1"/>
</dbReference>
<keyword evidence="7" id="KW-1185">Reference proteome</keyword>
<protein>
    <submittedName>
        <fullName evidence="4">Sulfur relay protein, TusE/DsrC/DsvC family</fullName>
    </submittedName>
    <submittedName>
        <fullName evidence="5">tRNA 2-thiouridine synthesizing protein E</fullName>
    </submittedName>
</protein>
<dbReference type="EMBL" id="LDXT01000095">
    <property type="protein sequence ID" value="KRT53852.1"/>
    <property type="molecule type" value="Genomic_DNA"/>
</dbReference>
<name>A0A0T5YTJ9_9GAMM</name>
<evidence type="ECO:0000313" key="6">
    <source>
        <dbReference type="Proteomes" id="UP000051276"/>
    </source>
</evidence>
<organism evidence="4 7">
    <name type="scientific">endosymbiont of Ridgeia piscesae</name>
    <dbReference type="NCBI Taxonomy" id="54398"/>
    <lineage>
        <taxon>Bacteria</taxon>
        <taxon>Pseudomonadati</taxon>
        <taxon>Pseudomonadota</taxon>
        <taxon>Gammaproteobacteria</taxon>
        <taxon>sulfur-oxidizing symbionts</taxon>
    </lineage>
</organism>
<evidence type="ECO:0000313" key="7">
    <source>
        <dbReference type="Proteomes" id="UP000051634"/>
    </source>
</evidence>
<dbReference type="Pfam" id="PF04358">
    <property type="entry name" value="DsrC"/>
    <property type="match status" value="1"/>
</dbReference>
<comment type="similarity">
    <text evidence="2">Belongs to the DsrC/TusE family.</text>
</comment>